<accession>M2Y2F9</accession>
<feature type="region of interest" description="Disordered" evidence="1">
    <location>
        <begin position="1"/>
        <end position="22"/>
    </location>
</feature>
<organism evidence="2 3">
    <name type="scientific">Dothistroma septosporum (strain NZE10 / CBS 128990)</name>
    <name type="common">Red band needle blight fungus</name>
    <name type="synonym">Mycosphaerella pini</name>
    <dbReference type="NCBI Taxonomy" id="675120"/>
    <lineage>
        <taxon>Eukaryota</taxon>
        <taxon>Fungi</taxon>
        <taxon>Dikarya</taxon>
        <taxon>Ascomycota</taxon>
        <taxon>Pezizomycotina</taxon>
        <taxon>Dothideomycetes</taxon>
        <taxon>Dothideomycetidae</taxon>
        <taxon>Mycosphaerellales</taxon>
        <taxon>Mycosphaerellaceae</taxon>
        <taxon>Dothistroma</taxon>
    </lineage>
</organism>
<protein>
    <submittedName>
        <fullName evidence="2">Uncharacterized protein</fullName>
    </submittedName>
</protein>
<name>M2Y2F9_DOTSN</name>
<evidence type="ECO:0000256" key="1">
    <source>
        <dbReference type="SAM" id="MobiDB-lite"/>
    </source>
</evidence>
<reference evidence="2 3" key="2">
    <citation type="journal article" date="2012" name="PLoS Pathog.">
        <title>Diverse lifestyles and strategies of plant pathogenesis encoded in the genomes of eighteen Dothideomycetes fungi.</title>
        <authorList>
            <person name="Ohm R.A."/>
            <person name="Feau N."/>
            <person name="Henrissat B."/>
            <person name="Schoch C.L."/>
            <person name="Horwitz B.A."/>
            <person name="Barry K.W."/>
            <person name="Condon B.J."/>
            <person name="Copeland A.C."/>
            <person name="Dhillon B."/>
            <person name="Glaser F."/>
            <person name="Hesse C.N."/>
            <person name="Kosti I."/>
            <person name="LaButti K."/>
            <person name="Lindquist E.A."/>
            <person name="Lucas S."/>
            <person name="Salamov A.A."/>
            <person name="Bradshaw R.E."/>
            <person name="Ciuffetti L."/>
            <person name="Hamelin R.C."/>
            <person name="Kema G.H.J."/>
            <person name="Lawrence C."/>
            <person name="Scott J.A."/>
            <person name="Spatafora J.W."/>
            <person name="Turgeon B.G."/>
            <person name="de Wit P.J.G.M."/>
            <person name="Zhong S."/>
            <person name="Goodwin S.B."/>
            <person name="Grigoriev I.V."/>
        </authorList>
    </citation>
    <scope>NUCLEOTIDE SEQUENCE [LARGE SCALE GENOMIC DNA]</scope>
    <source>
        <strain evidence="3">NZE10 / CBS 128990</strain>
    </source>
</reference>
<gene>
    <name evidence="2" type="ORF">DOTSEDRAFT_83209</name>
</gene>
<keyword evidence="3" id="KW-1185">Reference proteome</keyword>
<dbReference type="Proteomes" id="UP000016933">
    <property type="component" value="Unassembled WGS sequence"/>
</dbReference>
<dbReference type="EMBL" id="KB446545">
    <property type="protein sequence ID" value="EME39484.1"/>
    <property type="molecule type" value="Genomic_DNA"/>
</dbReference>
<reference evidence="3" key="1">
    <citation type="journal article" date="2012" name="PLoS Genet.">
        <title>The genomes of the fungal plant pathogens Cladosporium fulvum and Dothistroma septosporum reveal adaptation to different hosts and lifestyles but also signatures of common ancestry.</title>
        <authorList>
            <person name="de Wit P.J.G.M."/>
            <person name="van der Burgt A."/>
            <person name="Oekmen B."/>
            <person name="Stergiopoulos I."/>
            <person name="Abd-Elsalam K.A."/>
            <person name="Aerts A.L."/>
            <person name="Bahkali A.H."/>
            <person name="Beenen H.G."/>
            <person name="Chettri P."/>
            <person name="Cox M.P."/>
            <person name="Datema E."/>
            <person name="de Vries R.P."/>
            <person name="Dhillon B."/>
            <person name="Ganley A.R."/>
            <person name="Griffiths S.A."/>
            <person name="Guo Y."/>
            <person name="Hamelin R.C."/>
            <person name="Henrissat B."/>
            <person name="Kabir M.S."/>
            <person name="Jashni M.K."/>
            <person name="Kema G."/>
            <person name="Klaubauf S."/>
            <person name="Lapidus A."/>
            <person name="Levasseur A."/>
            <person name="Lindquist E."/>
            <person name="Mehrabi R."/>
            <person name="Ohm R.A."/>
            <person name="Owen T.J."/>
            <person name="Salamov A."/>
            <person name="Schwelm A."/>
            <person name="Schijlen E."/>
            <person name="Sun H."/>
            <person name="van den Burg H.A."/>
            <person name="van Ham R.C.H.J."/>
            <person name="Zhang S."/>
            <person name="Goodwin S.B."/>
            <person name="Grigoriev I.V."/>
            <person name="Collemare J."/>
            <person name="Bradshaw R.E."/>
        </authorList>
    </citation>
    <scope>NUCLEOTIDE SEQUENCE [LARGE SCALE GENOMIC DNA]</scope>
    <source>
        <strain evidence="3">NZE10 / CBS 128990</strain>
    </source>
</reference>
<evidence type="ECO:0000313" key="2">
    <source>
        <dbReference type="EMBL" id="EME39484.1"/>
    </source>
</evidence>
<sequence length="352" mass="37815">MAGVDAEGLQGMDGDRRSSSGVVGMTRRSIGAVLCLFLYLKSDPCPEISSASHQHHSSPLGPTLFSIRTHQATVTALIQSRSDPSPPPPARDRIAFHPTRHLPPQARGLELPEASSMRSDLGSWGLRSLSSTSFRVFEFMDSSGVSGELGQQDRSSGMDIIGAFVGILSERGERRETSKTLQVGVVVMPMFATPSNRVTSSTGQQHWVMELANVKQYSMPQIVGLQATTLGKDHGITADARLPLVSIDWSAGSCPAIREHEAHLSAQRELHLVLEKSKGDERKFAACIRDDDTGQAFANALVHSEVRPDVDILSGGSTGTKSLSDRVPVLFCALRKIKDRPAGAVVQRGTAA</sequence>
<dbReference type="AlphaFoldDB" id="M2Y2F9"/>
<evidence type="ECO:0000313" key="3">
    <source>
        <dbReference type="Proteomes" id="UP000016933"/>
    </source>
</evidence>
<dbReference type="HOGENOM" id="CLU_787607_0_0_1"/>
<proteinExistence type="predicted"/>